<comment type="caution">
    <text evidence="2">The sequence shown here is derived from an EMBL/GenBank/DDBJ whole genome shotgun (WGS) entry which is preliminary data.</text>
</comment>
<feature type="compositionally biased region" description="Polar residues" evidence="1">
    <location>
        <begin position="234"/>
        <end position="252"/>
    </location>
</feature>
<gene>
    <name evidence="2" type="ORF">L596_010729</name>
</gene>
<reference evidence="2 3" key="1">
    <citation type="journal article" date="2015" name="Genome Biol.">
        <title>Comparative genomics of Steinernema reveals deeply conserved gene regulatory networks.</title>
        <authorList>
            <person name="Dillman A.R."/>
            <person name="Macchietto M."/>
            <person name="Porter C.F."/>
            <person name="Rogers A."/>
            <person name="Williams B."/>
            <person name="Antoshechkin I."/>
            <person name="Lee M.M."/>
            <person name="Goodwin Z."/>
            <person name="Lu X."/>
            <person name="Lewis E.E."/>
            <person name="Goodrich-Blair H."/>
            <person name="Stock S.P."/>
            <person name="Adams B.J."/>
            <person name="Sternberg P.W."/>
            <person name="Mortazavi A."/>
        </authorList>
    </citation>
    <scope>NUCLEOTIDE SEQUENCE [LARGE SCALE GENOMIC DNA]</scope>
    <source>
        <strain evidence="2 3">ALL</strain>
    </source>
</reference>
<keyword evidence="3" id="KW-1185">Reference proteome</keyword>
<dbReference type="Proteomes" id="UP000298663">
    <property type="component" value="Unassembled WGS sequence"/>
</dbReference>
<reference evidence="2 3" key="2">
    <citation type="journal article" date="2019" name="G3 (Bethesda)">
        <title>Hybrid Assembly of the Genome of the Entomopathogenic Nematode Steinernema carpocapsae Identifies the X-Chromosome.</title>
        <authorList>
            <person name="Serra L."/>
            <person name="Macchietto M."/>
            <person name="Macias-Munoz A."/>
            <person name="McGill C.J."/>
            <person name="Rodriguez I.M."/>
            <person name="Rodriguez B."/>
            <person name="Murad R."/>
            <person name="Mortazavi A."/>
        </authorList>
    </citation>
    <scope>NUCLEOTIDE SEQUENCE [LARGE SCALE GENOMIC DNA]</scope>
    <source>
        <strain evidence="2 3">ALL</strain>
    </source>
</reference>
<accession>A0A4U5PL28</accession>
<name>A0A4U5PL28_STECR</name>
<feature type="region of interest" description="Disordered" evidence="1">
    <location>
        <begin position="227"/>
        <end position="252"/>
    </location>
</feature>
<evidence type="ECO:0000256" key="1">
    <source>
        <dbReference type="SAM" id="MobiDB-lite"/>
    </source>
</evidence>
<dbReference type="EMBL" id="AZBU02000002">
    <property type="protein sequence ID" value="TKR96754.1"/>
    <property type="molecule type" value="Genomic_DNA"/>
</dbReference>
<protein>
    <submittedName>
        <fullName evidence="2">Uncharacterized protein</fullName>
    </submittedName>
</protein>
<evidence type="ECO:0000313" key="3">
    <source>
        <dbReference type="Proteomes" id="UP000298663"/>
    </source>
</evidence>
<organism evidence="2 3">
    <name type="scientific">Steinernema carpocapsae</name>
    <name type="common">Entomopathogenic nematode</name>
    <dbReference type="NCBI Taxonomy" id="34508"/>
    <lineage>
        <taxon>Eukaryota</taxon>
        <taxon>Metazoa</taxon>
        <taxon>Ecdysozoa</taxon>
        <taxon>Nematoda</taxon>
        <taxon>Chromadorea</taxon>
        <taxon>Rhabditida</taxon>
        <taxon>Tylenchina</taxon>
        <taxon>Panagrolaimomorpha</taxon>
        <taxon>Strongyloidoidea</taxon>
        <taxon>Steinernematidae</taxon>
        <taxon>Steinernema</taxon>
    </lineage>
</organism>
<sequence length="490" mass="53718">MAFSVIWPKVGRVRSRELPALQQNRAEAHDASKLVFTGEARVDGQGAAHREASEDDLVRGDPGGDLLLDERVDELRGRGDAGVVLFAIQREAFQVVPRGHAHAGVERHWSVSPGRGYTADVLDGLVPDFVLEHGGPSVALLAESVEEEHLKLRDHYAVLRSQETELKRLTSKPKINNSGLISFLNAFKILILTVPVCLSSAGTTTGAFPSTALISLASLADDGEFDRTEETADTTRVNLSSSRKNGTSTTSLVADERAEAPSIASDMPDTLTRAIRHPPELQVAAAICKTVDRNMRASPVANRSNHGPATRGIQKPLVRRGLIGRAARRRHLCDFPARERDYLRLNPSAAVLRRRREVQEADVSLELRLAAPPVHLFVLLGRNKVRVFKSRVALCEKPLSGSTKAKVQEAEPSDDVWADFPGNAPETRESRGTLNGEAMVQALGLRVVAHLRNFIQAKHDKVPEEVRFIWKNRLDIIDAIPNLPAVEPKL</sequence>
<proteinExistence type="predicted"/>
<dbReference type="AlphaFoldDB" id="A0A4U5PL28"/>
<evidence type="ECO:0000313" key="2">
    <source>
        <dbReference type="EMBL" id="TKR96754.1"/>
    </source>
</evidence>